<dbReference type="PANTHER" id="PTHR30143">
    <property type="entry name" value="ACID HYDRATASE"/>
    <property type="match status" value="1"/>
</dbReference>
<evidence type="ECO:0000256" key="1">
    <source>
        <dbReference type="ARBA" id="ARBA00023239"/>
    </source>
</evidence>
<dbReference type="InterPro" id="IPR036663">
    <property type="entry name" value="Fumarylacetoacetase_C_sf"/>
</dbReference>
<dbReference type="SUPFAM" id="SSF56529">
    <property type="entry name" value="FAH"/>
    <property type="match status" value="1"/>
</dbReference>
<keyword evidence="4" id="KW-1185">Reference proteome</keyword>
<evidence type="ECO:0000313" key="3">
    <source>
        <dbReference type="EMBL" id="ORW04382.1"/>
    </source>
</evidence>
<dbReference type="GO" id="GO:0005737">
    <property type="term" value="C:cytoplasm"/>
    <property type="evidence" value="ECO:0007669"/>
    <property type="project" value="TreeGrafter"/>
</dbReference>
<keyword evidence="1" id="KW-0456">Lyase</keyword>
<name>A0A1X1XZU7_9MYCO</name>
<gene>
    <name evidence="3" type="ORF">AWC14_03820</name>
</gene>
<sequence>MVIGFTSQEITMLDVRKRAAATRRVAIGGYKAGPDQGPLMTGMFVDDGDTVNLCGLCHPRIEVELAFVLGDDLPGQACTELDVLDATEYVVPSIELITDAIADNASSARVVLGSQPCSPLAVDLADLGAVLSSGYSEVVVTRGNTGAVLGNPLTAVARLARHVAQFGVRLQAGHTILPGSCTRAVDVSAGDRYRAEFAGVGGVSVEFC</sequence>
<dbReference type="InterPro" id="IPR050772">
    <property type="entry name" value="Hydratase-Decarb/MhpD_sf"/>
</dbReference>
<dbReference type="AlphaFoldDB" id="A0A1X1XZU7"/>
<dbReference type="Pfam" id="PF01557">
    <property type="entry name" value="FAA_hydrolase"/>
    <property type="match status" value="1"/>
</dbReference>
<evidence type="ECO:0000313" key="4">
    <source>
        <dbReference type="Proteomes" id="UP000193487"/>
    </source>
</evidence>
<reference evidence="3 4" key="1">
    <citation type="submission" date="2016-01" db="EMBL/GenBank/DDBJ databases">
        <title>The new phylogeny of the genus Mycobacterium.</title>
        <authorList>
            <person name="Tarcisio F."/>
            <person name="Conor M."/>
            <person name="Antonella G."/>
            <person name="Elisabetta G."/>
            <person name="Giulia F.S."/>
            <person name="Sara T."/>
            <person name="Anna F."/>
            <person name="Clotilde B."/>
            <person name="Roberto B."/>
            <person name="Veronica D.S."/>
            <person name="Fabio R."/>
            <person name="Monica P."/>
            <person name="Olivier J."/>
            <person name="Enrico T."/>
            <person name="Nicola S."/>
        </authorList>
    </citation>
    <scope>NUCLEOTIDE SEQUENCE [LARGE SCALE GENOMIC DNA]</scope>
    <source>
        <strain evidence="3 4">DSM 45166</strain>
    </source>
</reference>
<accession>A0A1X1XZU7</accession>
<dbReference type="Gene3D" id="3.90.850.10">
    <property type="entry name" value="Fumarylacetoacetase-like, C-terminal domain"/>
    <property type="match status" value="1"/>
</dbReference>
<dbReference type="PANTHER" id="PTHR30143:SF0">
    <property type="entry name" value="2-KETO-4-PENTENOATE HYDRATASE"/>
    <property type="match status" value="1"/>
</dbReference>
<dbReference type="InterPro" id="IPR011234">
    <property type="entry name" value="Fumarylacetoacetase-like_C"/>
</dbReference>
<organism evidence="3 4">
    <name type="scientific">Mycobacterium kyorinense</name>
    <dbReference type="NCBI Taxonomy" id="487514"/>
    <lineage>
        <taxon>Bacteria</taxon>
        <taxon>Bacillati</taxon>
        <taxon>Actinomycetota</taxon>
        <taxon>Actinomycetes</taxon>
        <taxon>Mycobacteriales</taxon>
        <taxon>Mycobacteriaceae</taxon>
        <taxon>Mycobacterium</taxon>
    </lineage>
</organism>
<protein>
    <recommendedName>
        <fullName evidence="2">Fumarylacetoacetase-like C-terminal domain-containing protein</fullName>
    </recommendedName>
</protein>
<dbReference type="GO" id="GO:0008684">
    <property type="term" value="F:2-oxopent-4-enoate hydratase activity"/>
    <property type="evidence" value="ECO:0007669"/>
    <property type="project" value="TreeGrafter"/>
</dbReference>
<evidence type="ECO:0000259" key="2">
    <source>
        <dbReference type="Pfam" id="PF01557"/>
    </source>
</evidence>
<dbReference type="Proteomes" id="UP000193487">
    <property type="component" value="Unassembled WGS sequence"/>
</dbReference>
<comment type="caution">
    <text evidence="3">The sequence shown here is derived from an EMBL/GenBank/DDBJ whole genome shotgun (WGS) entry which is preliminary data.</text>
</comment>
<dbReference type="EMBL" id="LQPE01000106">
    <property type="protein sequence ID" value="ORW04382.1"/>
    <property type="molecule type" value="Genomic_DNA"/>
</dbReference>
<proteinExistence type="predicted"/>
<feature type="domain" description="Fumarylacetoacetase-like C-terminal" evidence="2">
    <location>
        <begin position="47"/>
        <end position="203"/>
    </location>
</feature>